<dbReference type="KEGG" id="sxn:IAG42_22915"/>
<organism evidence="2 3">
    <name type="scientific">Streptomyces xanthii</name>
    <dbReference type="NCBI Taxonomy" id="2768069"/>
    <lineage>
        <taxon>Bacteria</taxon>
        <taxon>Bacillati</taxon>
        <taxon>Actinomycetota</taxon>
        <taxon>Actinomycetes</taxon>
        <taxon>Kitasatosporales</taxon>
        <taxon>Streptomycetaceae</taxon>
        <taxon>Streptomyces</taxon>
    </lineage>
</organism>
<keyword evidence="3" id="KW-1185">Reference proteome</keyword>
<gene>
    <name evidence="2" type="ORF">IAG42_22915</name>
</gene>
<dbReference type="InterPro" id="IPR009282">
    <property type="entry name" value="DUF937"/>
</dbReference>
<evidence type="ECO:0000256" key="1">
    <source>
        <dbReference type="SAM" id="MobiDB-lite"/>
    </source>
</evidence>
<evidence type="ECO:0008006" key="4">
    <source>
        <dbReference type="Google" id="ProtNLM"/>
    </source>
</evidence>
<dbReference type="AlphaFoldDB" id="A0A7H1BBN9"/>
<reference evidence="2 3" key="1">
    <citation type="submission" date="2020-09" db="EMBL/GenBank/DDBJ databases">
        <title>A novel species.</title>
        <authorList>
            <person name="Gao J."/>
        </authorList>
    </citation>
    <scope>NUCLEOTIDE SEQUENCE [LARGE SCALE GENOMIC DNA]</scope>
    <source>
        <strain evidence="2 3">CRXT-Y-14</strain>
    </source>
</reference>
<name>A0A7H1BBN9_9ACTN</name>
<sequence length="145" mass="14591">MTEESGEKPLARDVLDELGDDRLRELAGLLGTDASGAREVVDGTVSGLSGGLRERAGESAGGAAEVRDALAEAEQPPLQGAFTLGGLGGLASGGLMAGLLAKLSRPVAAAVAKKTGLPVANVTRGIELLIPVILAVLSKRAGRKR</sequence>
<dbReference type="RefSeq" id="WP_188338828.1">
    <property type="nucleotide sequence ID" value="NZ_CP061281.1"/>
</dbReference>
<dbReference type="Proteomes" id="UP000516428">
    <property type="component" value="Chromosome"/>
</dbReference>
<protein>
    <recommendedName>
        <fullName evidence="4">DUF937 domain-containing protein</fullName>
    </recommendedName>
</protein>
<evidence type="ECO:0000313" key="3">
    <source>
        <dbReference type="Proteomes" id="UP000516428"/>
    </source>
</evidence>
<evidence type="ECO:0000313" key="2">
    <source>
        <dbReference type="EMBL" id="QNS06144.1"/>
    </source>
</evidence>
<proteinExistence type="predicted"/>
<dbReference type="Pfam" id="PF06078">
    <property type="entry name" value="DUF937"/>
    <property type="match status" value="1"/>
</dbReference>
<feature type="region of interest" description="Disordered" evidence="1">
    <location>
        <begin position="46"/>
        <end position="69"/>
    </location>
</feature>
<accession>A0A7H1BBN9</accession>
<dbReference type="EMBL" id="CP061281">
    <property type="protein sequence ID" value="QNS06144.1"/>
    <property type="molecule type" value="Genomic_DNA"/>
</dbReference>